<dbReference type="SUPFAM" id="SSF47027">
    <property type="entry name" value="Acyl-CoA binding protein"/>
    <property type="match status" value="1"/>
</dbReference>
<organism evidence="3 4">
    <name type="scientific">Corallococcus soli</name>
    <dbReference type="NCBI Taxonomy" id="2710757"/>
    <lineage>
        <taxon>Bacteria</taxon>
        <taxon>Pseudomonadati</taxon>
        <taxon>Myxococcota</taxon>
        <taxon>Myxococcia</taxon>
        <taxon>Myxococcales</taxon>
        <taxon>Cystobacterineae</taxon>
        <taxon>Myxococcaceae</taxon>
        <taxon>Corallococcus</taxon>
    </lineage>
</organism>
<dbReference type="RefSeq" id="WP_193347274.1">
    <property type="nucleotide sequence ID" value="NZ_CBCSIP010000040.1"/>
</dbReference>
<keyword evidence="1" id="KW-0446">Lipid-binding</keyword>
<feature type="domain" description="ACB" evidence="2">
    <location>
        <begin position="3"/>
        <end position="85"/>
    </location>
</feature>
<dbReference type="PANTHER" id="PTHR23310">
    <property type="entry name" value="ACYL-COA-BINDING PROTEIN, ACBP"/>
    <property type="match status" value="1"/>
</dbReference>
<dbReference type="Pfam" id="PF00887">
    <property type="entry name" value="ACBP"/>
    <property type="match status" value="1"/>
</dbReference>
<sequence length="85" mass="9457">MALDDDFSAAQTRVKTLPKAPSNDTLLDLYSLYKQGTEGDVQGKRPGMLDIKGRAKYDAWDKRKGLAKDAAKQQYVALVDRLLRG</sequence>
<protein>
    <submittedName>
        <fullName evidence="3">Acyl-CoA-binding protein</fullName>
    </submittedName>
</protein>
<gene>
    <name evidence="3" type="ORF">G4177_07005</name>
</gene>
<accession>A0ABR9PJ88</accession>
<dbReference type="EMBL" id="JAAIYO010000001">
    <property type="protein sequence ID" value="MBE4747924.1"/>
    <property type="molecule type" value="Genomic_DNA"/>
</dbReference>
<evidence type="ECO:0000313" key="4">
    <source>
        <dbReference type="Proteomes" id="UP001516472"/>
    </source>
</evidence>
<comment type="caution">
    <text evidence="3">The sequence shown here is derived from an EMBL/GenBank/DDBJ whole genome shotgun (WGS) entry which is preliminary data.</text>
</comment>
<dbReference type="PROSITE" id="PS00880">
    <property type="entry name" value="ACB_1"/>
    <property type="match status" value="1"/>
</dbReference>
<proteinExistence type="predicted"/>
<reference evidence="3 4" key="1">
    <citation type="submission" date="2020-02" db="EMBL/GenBank/DDBJ databases">
        <authorList>
            <person name="Babadi Z.K."/>
            <person name="Risdian C."/>
            <person name="Ebrahimipour G.H."/>
            <person name="Wink J."/>
        </authorList>
    </citation>
    <scope>NUCLEOTIDE SEQUENCE [LARGE SCALE GENOMIC DNA]</scope>
    <source>
        <strain evidence="3 4">ZKHCc1 1396</strain>
    </source>
</reference>
<keyword evidence="4" id="KW-1185">Reference proteome</keyword>
<dbReference type="PRINTS" id="PR00689">
    <property type="entry name" value="ACOABINDINGP"/>
</dbReference>
<evidence type="ECO:0000259" key="2">
    <source>
        <dbReference type="PROSITE" id="PS51228"/>
    </source>
</evidence>
<evidence type="ECO:0000313" key="3">
    <source>
        <dbReference type="EMBL" id="MBE4747924.1"/>
    </source>
</evidence>
<evidence type="ECO:0000256" key="1">
    <source>
        <dbReference type="ARBA" id="ARBA00023121"/>
    </source>
</evidence>
<dbReference type="Gene3D" id="1.20.80.10">
    <property type="match status" value="1"/>
</dbReference>
<dbReference type="InterPro" id="IPR014352">
    <property type="entry name" value="FERM/acyl-CoA-bd_prot_sf"/>
</dbReference>
<dbReference type="Proteomes" id="UP001516472">
    <property type="component" value="Unassembled WGS sequence"/>
</dbReference>
<dbReference type="InterPro" id="IPR022408">
    <property type="entry name" value="Acyl-CoA-binding_prot_CS"/>
</dbReference>
<dbReference type="InterPro" id="IPR000582">
    <property type="entry name" value="Acyl-CoA-binding_protein"/>
</dbReference>
<dbReference type="PROSITE" id="PS51228">
    <property type="entry name" value="ACB_2"/>
    <property type="match status" value="1"/>
</dbReference>
<dbReference type="InterPro" id="IPR035984">
    <property type="entry name" value="Acyl-CoA-binding_sf"/>
</dbReference>
<dbReference type="PANTHER" id="PTHR23310:SF62">
    <property type="entry name" value="ACYL-COA BINDING PROTEIN 1, ISOFORM A"/>
    <property type="match status" value="1"/>
</dbReference>
<name>A0ABR9PJ88_9BACT</name>